<evidence type="ECO:0000259" key="2">
    <source>
        <dbReference type="PROSITE" id="PS50137"/>
    </source>
</evidence>
<dbReference type="GO" id="GO:0003725">
    <property type="term" value="F:double-stranded RNA binding"/>
    <property type="evidence" value="ECO:0007669"/>
    <property type="project" value="TreeGrafter"/>
</dbReference>
<dbReference type="Pfam" id="PF02137">
    <property type="entry name" value="A_deamin"/>
    <property type="match status" value="1"/>
</dbReference>
<dbReference type="PANTHER" id="PTHR10910:SF107">
    <property type="entry name" value="DOUBLE-STRANDED RNA-SPECIFIC ADENOSINE DEAMINASE"/>
    <property type="match status" value="1"/>
</dbReference>
<dbReference type="InterPro" id="IPR002466">
    <property type="entry name" value="A_deamin"/>
</dbReference>
<evidence type="ECO:0000259" key="3">
    <source>
        <dbReference type="PROSITE" id="PS50141"/>
    </source>
</evidence>
<dbReference type="SMART" id="SM00358">
    <property type="entry name" value="DSRM"/>
    <property type="match status" value="1"/>
</dbReference>
<evidence type="ECO:0008006" key="7">
    <source>
        <dbReference type="Google" id="ProtNLM"/>
    </source>
</evidence>
<protein>
    <recommendedName>
        <fullName evidence="7">A to I editase domain-containing protein</fullName>
    </recommendedName>
</protein>
<dbReference type="EMBL" id="AMQN01008703">
    <property type="status" value="NOT_ANNOTATED_CDS"/>
    <property type="molecule type" value="Genomic_DNA"/>
</dbReference>
<evidence type="ECO:0000256" key="1">
    <source>
        <dbReference type="PROSITE-ProRule" id="PRU00266"/>
    </source>
</evidence>
<dbReference type="GO" id="GO:0005737">
    <property type="term" value="C:cytoplasm"/>
    <property type="evidence" value="ECO:0007669"/>
    <property type="project" value="TreeGrafter"/>
</dbReference>
<sequence length="537" mass="60576">MSTGDLQMLLPSLRPVASDPYLERHLKQQALMLQHDQLISALAPPEATSYEDLVDEMARILGKKSAVSVLMEYCQYLRWNVNFVDVGKPEGPDHKPMFTVVAVVNGRPFERVRAGAKRDCRSGAAYLAWRSIVRDDQIKYSEIVEDDTSNEADKLAALAHLEYAKQIALNPNVFSGKKVLSAVIMEDDLRDDRHKFSVVSLGTGNRCIFSSHLSLEGRTVNDSHAEVIARRAFLKYLYSQLEAYTTSKSTASIFMKSQNGTKLRVRASVKFHLYVSSCPCGDASLFASRKNLLNKNEEHLPDSDTPIFNSSVQGLLRTKIEAGEGSIPVERGCIQTWIGLQFGSRLRTMTCSDKILKWNVLGLQGALLSHFIDPVYLSSLLIGDNFKFGHISRALYHRLDPTGDEAEMSLPPNYRAVCPRIHQSDMFALVLETEKSTPQTAIWTLGNPRSEVIDGTTGKLIDDECKPAYVSKCELFRTFLRLLPRFEGTKHWLPETYFDAKQQSYHYQEAKQTLFERLQAHGHGTWVKKPTELEFFS</sequence>
<dbReference type="PROSITE" id="PS50141">
    <property type="entry name" value="A_DEAMIN_EDITASE"/>
    <property type="match status" value="1"/>
</dbReference>
<reference evidence="6" key="1">
    <citation type="submission" date="2012-12" db="EMBL/GenBank/DDBJ databases">
        <authorList>
            <person name="Hellsten U."/>
            <person name="Grimwood J."/>
            <person name="Chapman J.A."/>
            <person name="Shapiro H."/>
            <person name="Aerts A."/>
            <person name="Otillar R.P."/>
            <person name="Terry A.Y."/>
            <person name="Boore J.L."/>
            <person name="Simakov O."/>
            <person name="Marletaz F."/>
            <person name="Cho S.-J."/>
            <person name="Edsinger-Gonzales E."/>
            <person name="Havlak P."/>
            <person name="Kuo D.-H."/>
            <person name="Larsson T."/>
            <person name="Lv J."/>
            <person name="Arendt D."/>
            <person name="Savage R."/>
            <person name="Osoegawa K."/>
            <person name="de Jong P."/>
            <person name="Lindberg D.R."/>
            <person name="Seaver E.C."/>
            <person name="Weisblat D.A."/>
            <person name="Putnam N.H."/>
            <person name="Grigoriev I.V."/>
            <person name="Rokhsar D.S."/>
        </authorList>
    </citation>
    <scope>NUCLEOTIDE SEQUENCE</scope>
    <source>
        <strain evidence="6">I ESC-2004</strain>
    </source>
</reference>
<keyword evidence="1" id="KW-0694">RNA-binding</keyword>
<organism evidence="4">
    <name type="scientific">Capitella teleta</name>
    <name type="common">Polychaete worm</name>
    <dbReference type="NCBI Taxonomy" id="283909"/>
    <lineage>
        <taxon>Eukaryota</taxon>
        <taxon>Metazoa</taxon>
        <taxon>Spiralia</taxon>
        <taxon>Lophotrochozoa</taxon>
        <taxon>Annelida</taxon>
        <taxon>Polychaeta</taxon>
        <taxon>Sedentaria</taxon>
        <taxon>Scolecida</taxon>
        <taxon>Capitellidae</taxon>
        <taxon>Capitella</taxon>
    </lineage>
</organism>
<reference evidence="4 6" key="2">
    <citation type="journal article" date="2013" name="Nature">
        <title>Insights into bilaterian evolution from three spiralian genomes.</title>
        <authorList>
            <person name="Simakov O."/>
            <person name="Marletaz F."/>
            <person name="Cho S.J."/>
            <person name="Edsinger-Gonzales E."/>
            <person name="Havlak P."/>
            <person name="Hellsten U."/>
            <person name="Kuo D.H."/>
            <person name="Larsson T."/>
            <person name="Lv J."/>
            <person name="Arendt D."/>
            <person name="Savage R."/>
            <person name="Osoegawa K."/>
            <person name="de Jong P."/>
            <person name="Grimwood J."/>
            <person name="Chapman J.A."/>
            <person name="Shapiro H."/>
            <person name="Aerts A."/>
            <person name="Otillar R.P."/>
            <person name="Terry A.Y."/>
            <person name="Boore J.L."/>
            <person name="Grigoriev I.V."/>
            <person name="Lindberg D.R."/>
            <person name="Seaver E.C."/>
            <person name="Weisblat D.A."/>
            <person name="Putnam N.H."/>
            <person name="Rokhsar D.S."/>
        </authorList>
    </citation>
    <scope>NUCLEOTIDE SEQUENCE</scope>
    <source>
        <strain evidence="4 6">I ESC-2004</strain>
    </source>
</reference>
<evidence type="ECO:0000313" key="4">
    <source>
        <dbReference type="EMBL" id="ELU02784.1"/>
    </source>
</evidence>
<accession>R7U9W8</accession>
<dbReference type="PROSITE" id="PS50137">
    <property type="entry name" value="DS_RBD"/>
    <property type="match status" value="1"/>
</dbReference>
<dbReference type="SMART" id="SM00552">
    <property type="entry name" value="ADEAMc"/>
    <property type="match status" value="1"/>
</dbReference>
<dbReference type="GO" id="GO:0008251">
    <property type="term" value="F:tRNA-specific adenosine deaminase activity"/>
    <property type="evidence" value="ECO:0007669"/>
    <property type="project" value="TreeGrafter"/>
</dbReference>
<dbReference type="SUPFAM" id="SSF54768">
    <property type="entry name" value="dsRNA-binding domain-like"/>
    <property type="match status" value="1"/>
</dbReference>
<evidence type="ECO:0000313" key="6">
    <source>
        <dbReference type="Proteomes" id="UP000014760"/>
    </source>
</evidence>
<dbReference type="Pfam" id="PF00035">
    <property type="entry name" value="dsrm"/>
    <property type="match status" value="1"/>
</dbReference>
<dbReference type="GO" id="GO:0006396">
    <property type="term" value="P:RNA processing"/>
    <property type="evidence" value="ECO:0007669"/>
    <property type="project" value="InterPro"/>
</dbReference>
<evidence type="ECO:0000313" key="5">
    <source>
        <dbReference type="EnsemblMetazoa" id="CapteP228448"/>
    </source>
</evidence>
<dbReference type="InterPro" id="IPR014720">
    <property type="entry name" value="dsRBD_dom"/>
</dbReference>
<dbReference type="CDD" id="cd19875">
    <property type="entry name" value="DSRM_EIF2AK2-like"/>
    <property type="match status" value="1"/>
</dbReference>
<name>R7U9W8_CAPTE</name>
<dbReference type="GO" id="GO:0003726">
    <property type="term" value="F:double-stranded RNA adenosine deaminase activity"/>
    <property type="evidence" value="ECO:0007669"/>
    <property type="project" value="TreeGrafter"/>
</dbReference>
<dbReference type="OrthoDB" id="10268011at2759"/>
<dbReference type="HOGENOM" id="CLU_005382_3_1_1"/>
<gene>
    <name evidence="4" type="ORF">CAPTEDRAFT_228448</name>
</gene>
<dbReference type="EnsemblMetazoa" id="CapteT228448">
    <property type="protein sequence ID" value="CapteP228448"/>
    <property type="gene ID" value="CapteG228448"/>
</dbReference>
<dbReference type="Proteomes" id="UP000014760">
    <property type="component" value="Unassembled WGS sequence"/>
</dbReference>
<feature type="domain" description="A to I editase" evidence="3">
    <location>
        <begin position="200"/>
        <end position="536"/>
    </location>
</feature>
<dbReference type="AlphaFoldDB" id="R7U9W8"/>
<dbReference type="Gene3D" id="3.30.160.20">
    <property type="match status" value="1"/>
</dbReference>
<dbReference type="EMBL" id="KB303777">
    <property type="protein sequence ID" value="ELU02784.1"/>
    <property type="molecule type" value="Genomic_DNA"/>
</dbReference>
<dbReference type="GO" id="GO:0005730">
    <property type="term" value="C:nucleolus"/>
    <property type="evidence" value="ECO:0007669"/>
    <property type="project" value="TreeGrafter"/>
</dbReference>
<keyword evidence="6" id="KW-1185">Reference proteome</keyword>
<feature type="domain" description="DRBM" evidence="2">
    <location>
        <begin position="65"/>
        <end position="134"/>
    </location>
</feature>
<proteinExistence type="predicted"/>
<dbReference type="GO" id="GO:0006382">
    <property type="term" value="P:adenosine to inosine editing"/>
    <property type="evidence" value="ECO:0007669"/>
    <property type="project" value="TreeGrafter"/>
</dbReference>
<reference evidence="5" key="3">
    <citation type="submission" date="2015-06" db="UniProtKB">
        <authorList>
            <consortium name="EnsemblMetazoa"/>
        </authorList>
    </citation>
    <scope>IDENTIFICATION</scope>
</reference>
<dbReference type="OMA" id="HPKKITY"/>
<dbReference type="STRING" id="283909.R7U9W8"/>
<dbReference type="PANTHER" id="PTHR10910">
    <property type="entry name" value="EUKARYOTE SPECIFIC DSRNA BINDING PROTEIN"/>
    <property type="match status" value="1"/>
</dbReference>